<dbReference type="PANTHER" id="PTHR46791">
    <property type="entry name" value="EXPRESSED PROTEIN"/>
    <property type="match status" value="1"/>
</dbReference>
<evidence type="ECO:0000259" key="1">
    <source>
        <dbReference type="Pfam" id="PF24764"/>
    </source>
</evidence>
<name>A0A166EI07_9AGAM</name>
<evidence type="ECO:0000313" key="2">
    <source>
        <dbReference type="EMBL" id="KZP15787.1"/>
    </source>
</evidence>
<dbReference type="Pfam" id="PF24764">
    <property type="entry name" value="rva_4"/>
    <property type="match status" value="1"/>
</dbReference>
<keyword evidence="3" id="KW-1185">Reference proteome</keyword>
<gene>
    <name evidence="2" type="ORF">FIBSPDRAFT_912394</name>
</gene>
<dbReference type="PANTHER" id="PTHR46791:SF5">
    <property type="entry name" value="CLR5 DOMAIN-CONTAINING PROTEIN-RELATED"/>
    <property type="match status" value="1"/>
</dbReference>
<dbReference type="InterPro" id="IPR058913">
    <property type="entry name" value="Integrase_dom_put"/>
</dbReference>
<evidence type="ECO:0000313" key="3">
    <source>
        <dbReference type="Proteomes" id="UP000076532"/>
    </source>
</evidence>
<dbReference type="AlphaFoldDB" id="A0A166EI07"/>
<proteinExistence type="predicted"/>
<protein>
    <recommendedName>
        <fullName evidence="1">Integrase core domain-containing protein</fullName>
    </recommendedName>
</protein>
<sequence length="223" mass="26110">MEDNRGHARGSYIWGRSVHNTRIERLWYDITSGYGQKWKNLFLELETHHGLYPRLTEHIWLLHHLFLAAIDRDAQEWLQVWNHHTMRNKGQRGRSPIDMFTFSLLQDGPRGLTGLLEPPDEPVENPDEYGIDWDVASDERLMDHLHEHNPQDTQDTNPFSNAPATAAHVECQPPNCPFAEDEVRWLDDTLRSRVDIASRVMQTRRLVWVEALALCQQLYDRVA</sequence>
<organism evidence="2 3">
    <name type="scientific">Athelia psychrophila</name>
    <dbReference type="NCBI Taxonomy" id="1759441"/>
    <lineage>
        <taxon>Eukaryota</taxon>
        <taxon>Fungi</taxon>
        <taxon>Dikarya</taxon>
        <taxon>Basidiomycota</taxon>
        <taxon>Agaricomycotina</taxon>
        <taxon>Agaricomycetes</taxon>
        <taxon>Agaricomycetidae</taxon>
        <taxon>Atheliales</taxon>
        <taxon>Atheliaceae</taxon>
        <taxon>Athelia</taxon>
    </lineage>
</organism>
<feature type="domain" description="Integrase core" evidence="1">
    <location>
        <begin position="1"/>
        <end position="106"/>
    </location>
</feature>
<reference evidence="2 3" key="1">
    <citation type="journal article" date="2016" name="Mol. Biol. Evol.">
        <title>Comparative Genomics of Early-Diverging Mushroom-Forming Fungi Provides Insights into the Origins of Lignocellulose Decay Capabilities.</title>
        <authorList>
            <person name="Nagy L.G."/>
            <person name="Riley R."/>
            <person name="Tritt A."/>
            <person name="Adam C."/>
            <person name="Daum C."/>
            <person name="Floudas D."/>
            <person name="Sun H."/>
            <person name="Yadav J.S."/>
            <person name="Pangilinan J."/>
            <person name="Larsson K.H."/>
            <person name="Matsuura K."/>
            <person name="Barry K."/>
            <person name="Labutti K."/>
            <person name="Kuo R."/>
            <person name="Ohm R.A."/>
            <person name="Bhattacharya S.S."/>
            <person name="Shirouzu T."/>
            <person name="Yoshinaga Y."/>
            <person name="Martin F.M."/>
            <person name="Grigoriev I.V."/>
            <person name="Hibbett D.S."/>
        </authorList>
    </citation>
    <scope>NUCLEOTIDE SEQUENCE [LARGE SCALE GENOMIC DNA]</scope>
    <source>
        <strain evidence="2 3">CBS 109695</strain>
    </source>
</reference>
<accession>A0A166EI07</accession>
<dbReference type="EMBL" id="KV417600">
    <property type="protein sequence ID" value="KZP15787.1"/>
    <property type="molecule type" value="Genomic_DNA"/>
</dbReference>
<dbReference type="Proteomes" id="UP000076532">
    <property type="component" value="Unassembled WGS sequence"/>
</dbReference>
<dbReference type="STRING" id="436010.A0A166EI07"/>
<dbReference type="OrthoDB" id="3353107at2759"/>